<comment type="caution">
    <text evidence="1">The sequence shown here is derived from an EMBL/GenBank/DDBJ whole genome shotgun (WGS) entry which is preliminary data.</text>
</comment>
<dbReference type="AlphaFoldDB" id="A0A948WWV2"/>
<accession>A0A948WWV2</accession>
<proteinExistence type="predicted"/>
<reference evidence="1" key="2">
    <citation type="submission" date="2021-04" db="EMBL/GenBank/DDBJ databases">
        <authorList>
            <person name="Gilroy R."/>
        </authorList>
    </citation>
    <scope>NUCLEOTIDE SEQUENCE</scope>
    <source>
        <strain evidence="1">G4-2901</strain>
    </source>
</reference>
<dbReference type="Proteomes" id="UP000783796">
    <property type="component" value="Unassembled WGS sequence"/>
</dbReference>
<organism evidence="1 2">
    <name type="scientific">Candidatus Phocaeicola faecigallinarum</name>
    <dbReference type="NCBI Taxonomy" id="2838732"/>
    <lineage>
        <taxon>Bacteria</taxon>
        <taxon>Pseudomonadati</taxon>
        <taxon>Bacteroidota</taxon>
        <taxon>Bacteroidia</taxon>
        <taxon>Bacteroidales</taxon>
        <taxon>Bacteroidaceae</taxon>
        <taxon>Phocaeicola</taxon>
    </lineage>
</organism>
<sequence length="331" mass="36107">MPDEKGYVKITDEQLSKSAVKYRKELLMMPVLAMATTLKHMTQRPGVRGKEVVGELAGNIELGPYDEGREDTDAVAINPRILETFLGSVVKKFSPNSVWQTVYGNLISKGDALKNVDITSQVLTFLSAKLGANLNAHLWNAVRSDAGTKSKDLFNGFDTITNTEKTANKISADLGNMFVIEAISKDNAVDVLKAFYRAADPVLRETQTKLFIPQGVYDNYVDDYQATVGHVPYNTSFEKTVLEGSNGRCELVPLANKAGSAYIHLTPKSNMLVGFGNGADNEKILVEKHHAFKLDFIATTYFGVEFESISKERLLVGTIDGTTSVVAGIGG</sequence>
<reference evidence="1" key="1">
    <citation type="journal article" date="2021" name="PeerJ">
        <title>Extensive microbial diversity within the chicken gut microbiome revealed by metagenomics and culture.</title>
        <authorList>
            <person name="Gilroy R."/>
            <person name="Ravi A."/>
            <person name="Getino M."/>
            <person name="Pursley I."/>
            <person name="Horton D.L."/>
            <person name="Alikhan N.F."/>
            <person name="Baker D."/>
            <person name="Gharbi K."/>
            <person name="Hall N."/>
            <person name="Watson M."/>
            <person name="Adriaenssens E.M."/>
            <person name="Foster-Nyarko E."/>
            <person name="Jarju S."/>
            <person name="Secka A."/>
            <person name="Antonio M."/>
            <person name="Oren A."/>
            <person name="Chaudhuri R.R."/>
            <person name="La Ragione R."/>
            <person name="Hildebrand F."/>
            <person name="Pallen M.J."/>
        </authorList>
    </citation>
    <scope>NUCLEOTIDE SEQUENCE</scope>
    <source>
        <strain evidence="1">G4-2901</strain>
    </source>
</reference>
<name>A0A948WWV2_9BACT</name>
<dbReference type="EMBL" id="JAHLFW010000063">
    <property type="protein sequence ID" value="MBU3838080.1"/>
    <property type="molecule type" value="Genomic_DNA"/>
</dbReference>
<evidence type="ECO:0008006" key="3">
    <source>
        <dbReference type="Google" id="ProtNLM"/>
    </source>
</evidence>
<evidence type="ECO:0000313" key="1">
    <source>
        <dbReference type="EMBL" id="MBU3838080.1"/>
    </source>
</evidence>
<protein>
    <recommendedName>
        <fullName evidence="3">Major capsid protein</fullName>
    </recommendedName>
</protein>
<evidence type="ECO:0000313" key="2">
    <source>
        <dbReference type="Proteomes" id="UP000783796"/>
    </source>
</evidence>
<gene>
    <name evidence="1" type="ORF">H9777_07155</name>
</gene>